<keyword evidence="4" id="KW-1185">Reference proteome</keyword>
<dbReference type="EMBL" id="KV454406">
    <property type="protein sequence ID" value="ODQ68546.1"/>
    <property type="molecule type" value="Genomic_DNA"/>
</dbReference>
<accession>A0A1E3PSZ1</accession>
<evidence type="ECO:0000256" key="1">
    <source>
        <dbReference type="ARBA" id="ARBA00010954"/>
    </source>
</evidence>
<feature type="compositionally biased region" description="Low complexity" evidence="2">
    <location>
        <begin position="71"/>
        <end position="89"/>
    </location>
</feature>
<proteinExistence type="inferred from homology"/>
<feature type="compositionally biased region" description="Low complexity" evidence="2">
    <location>
        <begin position="47"/>
        <end position="60"/>
    </location>
</feature>
<gene>
    <name evidence="3" type="ORF">NADFUDRAFT_45078</name>
</gene>
<dbReference type="PANTHER" id="PTHR12832">
    <property type="entry name" value="TESTIS-SPECIFIC PROTEIN PBS13 T-COMPLEX 11"/>
    <property type="match status" value="1"/>
</dbReference>
<sequence>MQHMMNPDERDTSTNRRCSTISLMATTVEVEVDTENLPVVAVNLNRAPTASSPASPSTSPSPTPVDRSPNSSFSSESSTSSTLSETAFAPHNSRRNRLNSKPYLARRNIHNHNNHNHCHTRSRSLPNIAMCESKNRIQKYTNSPAKLDHALFNPKFLVEGFNSTKAPVETKPTIPSPPKKLSVTSLKGVQPPPVNVQSLREIDLQEIFKNPQLRHDIVFDPQLQFRANLDGERGKKKRLIAEIYWGAILTECQQLNDPVNYPTPNVSKLPVLLITLREILATLLPTEDQTYIHAILDPELLFQQVIHRAMDFSSLAQWLSVIFKAHCAPMRDSWVDQMVSRITDGASQRDPTKLVQGLRMVFAILEAMKLDVANHQIRSLRPVLIDTAVAFEQDYYSQSLQRRKLKMADILGWYKQVYDGSSTPSASSSSPSSIASSTFVTGLLNLISCASDDTISEFPPTFSFDFARLASFCAELRQLACSSLCLMLYQQMIHQSSVSITVKKLALTESKMQKLRADIMAIVTDSHGNTKWTKNVGGLALELASRVHNLNNSTTSSSSLPSSQLIDLANNWLTTHLQPNSAVYKLVEGKLMKELHARIISSMNILSSSSGTSIPSSTTPSLGLLGTSGLSTASVYMSTISLVSAPTNVTGLPANWGGHLKDSMAAFADRLLVLARFHWGVFGKYYLAYSSMSHEEIDELVVS</sequence>
<comment type="similarity">
    <text evidence="1">Belongs to the TCP11 family.</text>
</comment>
<name>A0A1E3PSZ1_9ASCO</name>
<protein>
    <submittedName>
        <fullName evidence="3">Tcp11-domain-containing protein</fullName>
    </submittedName>
</protein>
<dbReference type="AlphaFoldDB" id="A0A1E3PSZ1"/>
<evidence type="ECO:0000313" key="4">
    <source>
        <dbReference type="Proteomes" id="UP000095009"/>
    </source>
</evidence>
<dbReference type="OrthoDB" id="276323at2759"/>
<dbReference type="STRING" id="857566.A0A1E3PSZ1"/>
<dbReference type="GO" id="GO:0010737">
    <property type="term" value="P:protein kinase A signaling"/>
    <property type="evidence" value="ECO:0007669"/>
    <property type="project" value="TreeGrafter"/>
</dbReference>
<dbReference type="Proteomes" id="UP000095009">
    <property type="component" value="Unassembled WGS sequence"/>
</dbReference>
<evidence type="ECO:0000313" key="3">
    <source>
        <dbReference type="EMBL" id="ODQ68546.1"/>
    </source>
</evidence>
<organism evidence="3 4">
    <name type="scientific">Nadsonia fulvescens var. elongata DSM 6958</name>
    <dbReference type="NCBI Taxonomy" id="857566"/>
    <lineage>
        <taxon>Eukaryota</taxon>
        <taxon>Fungi</taxon>
        <taxon>Dikarya</taxon>
        <taxon>Ascomycota</taxon>
        <taxon>Saccharomycotina</taxon>
        <taxon>Dipodascomycetes</taxon>
        <taxon>Dipodascales</taxon>
        <taxon>Dipodascales incertae sedis</taxon>
        <taxon>Nadsonia</taxon>
    </lineage>
</organism>
<dbReference type="Pfam" id="PF05794">
    <property type="entry name" value="Tcp11"/>
    <property type="match status" value="1"/>
</dbReference>
<feature type="region of interest" description="Disordered" evidence="2">
    <location>
        <begin position="166"/>
        <end position="188"/>
    </location>
</feature>
<dbReference type="PANTHER" id="PTHR12832:SF11">
    <property type="entry name" value="LD23868P"/>
    <property type="match status" value="1"/>
</dbReference>
<dbReference type="InterPro" id="IPR008862">
    <property type="entry name" value="Tcp11"/>
</dbReference>
<feature type="region of interest" description="Disordered" evidence="2">
    <location>
        <begin position="47"/>
        <end position="100"/>
    </location>
</feature>
<evidence type="ECO:0000256" key="2">
    <source>
        <dbReference type="SAM" id="MobiDB-lite"/>
    </source>
</evidence>
<reference evidence="3 4" key="1">
    <citation type="journal article" date="2016" name="Proc. Natl. Acad. Sci. U.S.A.">
        <title>Comparative genomics of biotechnologically important yeasts.</title>
        <authorList>
            <person name="Riley R."/>
            <person name="Haridas S."/>
            <person name="Wolfe K.H."/>
            <person name="Lopes M.R."/>
            <person name="Hittinger C.T."/>
            <person name="Goeker M."/>
            <person name="Salamov A.A."/>
            <person name="Wisecaver J.H."/>
            <person name="Long T.M."/>
            <person name="Calvey C.H."/>
            <person name="Aerts A.L."/>
            <person name="Barry K.W."/>
            <person name="Choi C."/>
            <person name="Clum A."/>
            <person name="Coughlan A.Y."/>
            <person name="Deshpande S."/>
            <person name="Douglass A.P."/>
            <person name="Hanson S.J."/>
            <person name="Klenk H.-P."/>
            <person name="LaButti K.M."/>
            <person name="Lapidus A."/>
            <person name="Lindquist E.A."/>
            <person name="Lipzen A.M."/>
            <person name="Meier-Kolthoff J.P."/>
            <person name="Ohm R.A."/>
            <person name="Otillar R.P."/>
            <person name="Pangilinan J.L."/>
            <person name="Peng Y."/>
            <person name="Rokas A."/>
            <person name="Rosa C.A."/>
            <person name="Scheuner C."/>
            <person name="Sibirny A.A."/>
            <person name="Slot J.C."/>
            <person name="Stielow J.B."/>
            <person name="Sun H."/>
            <person name="Kurtzman C.P."/>
            <person name="Blackwell M."/>
            <person name="Grigoriev I.V."/>
            <person name="Jeffries T.W."/>
        </authorList>
    </citation>
    <scope>NUCLEOTIDE SEQUENCE [LARGE SCALE GENOMIC DNA]</scope>
    <source>
        <strain evidence="3 4">DSM 6958</strain>
    </source>
</reference>